<dbReference type="InterPro" id="IPR000477">
    <property type="entry name" value="RT_dom"/>
</dbReference>
<proteinExistence type="inferred from homology"/>
<evidence type="ECO:0000256" key="1">
    <source>
        <dbReference type="ARBA" id="ARBA00034120"/>
    </source>
</evidence>
<dbReference type="Proteomes" id="UP000253420">
    <property type="component" value="Unassembled WGS sequence"/>
</dbReference>
<dbReference type="EC" id="2.7.7.49" evidence="3"/>
<comment type="caution">
    <text evidence="3">The sequence shown here is derived from an EMBL/GenBank/DDBJ whole genome shotgun (WGS) entry which is preliminary data.</text>
</comment>
<reference evidence="3 4" key="1">
    <citation type="submission" date="2018-07" db="EMBL/GenBank/DDBJ databases">
        <title>The draft genome of Phyllobacterium salinisoli.</title>
        <authorList>
            <person name="Liu L."/>
            <person name="Li L."/>
            <person name="Zhang X."/>
            <person name="Liang L."/>
        </authorList>
    </citation>
    <scope>NUCLEOTIDE SEQUENCE [LARGE SCALE GENOMIC DNA]</scope>
    <source>
        <strain evidence="3 4">LLAN61</strain>
    </source>
</reference>
<sequence length="504" mass="57957">MDTDHRADEAWVLGVQRRLYQWSKANPDDQWRDMWGWLTDPRMLHHAWRRVSSNKGGRTAGVDGMTVGRIRKKGEQRFLDRLQAELRSGAYRPSPARRKLIPKAGKPGQFRPLGIPTIKDRVVQSAVKALLEPIFEAQFWRVFYGFRPGRSTHGALEHIRRAAQSHKRGGDTRRHGMPYPWVIEGDIKGCFDNINHHYLMERLRKRVADQRVARLVGQFLKAGVLAEEQFFRTEAGTPQGGIISPLLANIALSAIEERYRRWVHPDPTGRFSRQSILSAASSRRMWDRKAGRCVCFPIRYADDFVVLVSGTQEEAIAEKSALADYLREMTGLELSPEKTKITAMTDGFEFLGFRFVMQWDKRYGYCARVLIPKAKSRDLRRKVKECTGRSSTVSTLGAKLQELNPILRGWANYFRFCFGASNVFTSLDWYAGDRLWRWQRKVRPKANAGEIAKGRQRSSRRSTVRLWRDGSVEQYILAWTPVGRFRLAWMGTPHFATSSGEPDA</sequence>
<dbReference type="RefSeq" id="WP_114442868.1">
    <property type="nucleotide sequence ID" value="NZ_QOZG01000031.1"/>
</dbReference>
<dbReference type="GO" id="GO:0003964">
    <property type="term" value="F:RNA-directed DNA polymerase activity"/>
    <property type="evidence" value="ECO:0007669"/>
    <property type="project" value="UniProtKB-KW"/>
</dbReference>
<dbReference type="OrthoDB" id="9793236at2"/>
<dbReference type="SUPFAM" id="SSF56672">
    <property type="entry name" value="DNA/RNA polymerases"/>
    <property type="match status" value="1"/>
</dbReference>
<keyword evidence="3" id="KW-0695">RNA-directed DNA polymerase</keyword>
<feature type="domain" description="Reverse transcriptase" evidence="2">
    <location>
        <begin position="82"/>
        <end position="355"/>
    </location>
</feature>
<dbReference type="CDD" id="cd01651">
    <property type="entry name" value="RT_G2_intron"/>
    <property type="match status" value="1"/>
</dbReference>
<dbReference type="InterPro" id="IPR043502">
    <property type="entry name" value="DNA/RNA_pol_sf"/>
</dbReference>
<comment type="similarity">
    <text evidence="1">Belongs to the bacterial reverse transcriptase family.</text>
</comment>
<keyword evidence="4" id="KW-1185">Reference proteome</keyword>
<gene>
    <name evidence="3" type="primary">ltrA</name>
    <name evidence="3" type="ORF">DUT91_23665</name>
</gene>
<dbReference type="InterPro" id="IPR030931">
    <property type="entry name" value="Group_II_RT_mat"/>
</dbReference>
<accession>A0A368JZA8</accession>
<dbReference type="PROSITE" id="PS50878">
    <property type="entry name" value="RT_POL"/>
    <property type="match status" value="1"/>
</dbReference>
<name>A0A368JZA8_9HYPH</name>
<dbReference type="Pfam" id="PF08388">
    <property type="entry name" value="GIIM"/>
    <property type="match status" value="1"/>
</dbReference>
<evidence type="ECO:0000313" key="4">
    <source>
        <dbReference type="Proteomes" id="UP000253420"/>
    </source>
</evidence>
<dbReference type="Pfam" id="PF00078">
    <property type="entry name" value="RVT_1"/>
    <property type="match status" value="1"/>
</dbReference>
<protein>
    <submittedName>
        <fullName evidence="3">Group II intron reverse transcriptase/maturase</fullName>
        <ecNumber evidence="3">2.7.7.49</ecNumber>
    </submittedName>
</protein>
<dbReference type="InterPro" id="IPR013597">
    <property type="entry name" value="Mat_intron_G2"/>
</dbReference>
<keyword evidence="3" id="KW-0548">Nucleotidyltransferase</keyword>
<keyword evidence="3" id="KW-0808">Transferase</keyword>
<dbReference type="NCBIfam" id="TIGR04416">
    <property type="entry name" value="group_II_RT_mat"/>
    <property type="match status" value="1"/>
</dbReference>
<evidence type="ECO:0000313" key="3">
    <source>
        <dbReference type="EMBL" id="RCS21502.1"/>
    </source>
</evidence>
<organism evidence="3 4">
    <name type="scientific">Phyllobacterium salinisoli</name>
    <dbReference type="NCBI Taxonomy" id="1899321"/>
    <lineage>
        <taxon>Bacteria</taxon>
        <taxon>Pseudomonadati</taxon>
        <taxon>Pseudomonadota</taxon>
        <taxon>Alphaproteobacteria</taxon>
        <taxon>Hyphomicrobiales</taxon>
        <taxon>Phyllobacteriaceae</taxon>
        <taxon>Phyllobacterium</taxon>
    </lineage>
</organism>
<evidence type="ECO:0000259" key="2">
    <source>
        <dbReference type="PROSITE" id="PS50878"/>
    </source>
</evidence>
<dbReference type="EMBL" id="QOZG01000031">
    <property type="protein sequence ID" value="RCS21502.1"/>
    <property type="molecule type" value="Genomic_DNA"/>
</dbReference>
<dbReference type="AlphaFoldDB" id="A0A368JZA8"/>
<dbReference type="PANTHER" id="PTHR34047">
    <property type="entry name" value="NUCLEAR INTRON MATURASE 1, MITOCHONDRIAL-RELATED"/>
    <property type="match status" value="1"/>
</dbReference>
<dbReference type="InterPro" id="IPR051083">
    <property type="entry name" value="GrpII_Intron_Splice-Mob/Def"/>
</dbReference>
<dbReference type="PANTHER" id="PTHR34047:SF8">
    <property type="entry name" value="PROTEIN YKFC"/>
    <property type="match status" value="1"/>
</dbReference>